<keyword evidence="2" id="KW-1185">Reference proteome</keyword>
<dbReference type="AlphaFoldDB" id="A0A8K0DC01"/>
<evidence type="ECO:0000313" key="1">
    <source>
        <dbReference type="EMBL" id="KAF2901474.1"/>
    </source>
</evidence>
<dbReference type="Proteomes" id="UP000801492">
    <property type="component" value="Unassembled WGS sequence"/>
</dbReference>
<dbReference type="InterPro" id="IPR036397">
    <property type="entry name" value="RNaseH_sf"/>
</dbReference>
<protein>
    <submittedName>
        <fullName evidence="1">Uncharacterized protein</fullName>
    </submittedName>
</protein>
<gene>
    <name evidence="1" type="ORF">ILUMI_04712</name>
</gene>
<name>A0A8K0DC01_IGNLU</name>
<sequence>MYLLIRYRKTHFKAPFLFCSCGQYYNQVVFTIIVPGRRNKTLSMPRLPGQTESTLENRGKIRSMWENDVFKAAIAYMINSSTFCSSEDNLKVLWRLDNTRYDPRHVQPTRRSRRITCGYWGWMSSHGPGELVSVSQLFSSEEYVVILEDVLPPTVNVVYIQKGLF</sequence>
<dbReference type="Gene3D" id="3.30.420.10">
    <property type="entry name" value="Ribonuclease H-like superfamily/Ribonuclease H"/>
    <property type="match status" value="1"/>
</dbReference>
<dbReference type="GO" id="GO:0003676">
    <property type="term" value="F:nucleic acid binding"/>
    <property type="evidence" value="ECO:0007669"/>
    <property type="project" value="InterPro"/>
</dbReference>
<dbReference type="EMBL" id="VTPC01001593">
    <property type="protein sequence ID" value="KAF2901474.1"/>
    <property type="molecule type" value="Genomic_DNA"/>
</dbReference>
<organism evidence="1 2">
    <name type="scientific">Ignelater luminosus</name>
    <name type="common">Cucubano</name>
    <name type="synonym">Pyrophorus luminosus</name>
    <dbReference type="NCBI Taxonomy" id="2038154"/>
    <lineage>
        <taxon>Eukaryota</taxon>
        <taxon>Metazoa</taxon>
        <taxon>Ecdysozoa</taxon>
        <taxon>Arthropoda</taxon>
        <taxon>Hexapoda</taxon>
        <taxon>Insecta</taxon>
        <taxon>Pterygota</taxon>
        <taxon>Neoptera</taxon>
        <taxon>Endopterygota</taxon>
        <taxon>Coleoptera</taxon>
        <taxon>Polyphaga</taxon>
        <taxon>Elateriformia</taxon>
        <taxon>Elateroidea</taxon>
        <taxon>Elateridae</taxon>
        <taxon>Agrypninae</taxon>
        <taxon>Pyrophorini</taxon>
        <taxon>Ignelater</taxon>
    </lineage>
</organism>
<proteinExistence type="predicted"/>
<comment type="caution">
    <text evidence="1">The sequence shown here is derived from an EMBL/GenBank/DDBJ whole genome shotgun (WGS) entry which is preliminary data.</text>
</comment>
<accession>A0A8K0DC01</accession>
<evidence type="ECO:0000313" key="2">
    <source>
        <dbReference type="Proteomes" id="UP000801492"/>
    </source>
</evidence>
<reference evidence="1" key="1">
    <citation type="submission" date="2019-08" db="EMBL/GenBank/DDBJ databases">
        <title>The genome of the North American firefly Photinus pyralis.</title>
        <authorList>
            <consortium name="Photinus pyralis genome working group"/>
            <person name="Fallon T.R."/>
            <person name="Sander Lower S.E."/>
            <person name="Weng J.-K."/>
        </authorList>
    </citation>
    <scope>NUCLEOTIDE SEQUENCE</scope>
    <source>
        <strain evidence="1">TRF0915ILg1</strain>
        <tissue evidence="1">Whole body</tissue>
    </source>
</reference>